<dbReference type="InterPro" id="IPR009354">
    <property type="entry name" value="Usg"/>
</dbReference>
<evidence type="ECO:0000313" key="1">
    <source>
        <dbReference type="EMBL" id="CDN57876.1"/>
    </source>
</evidence>
<gene>
    <name evidence="1" type="ORF">RG1141_PA10440</name>
</gene>
<dbReference type="RefSeq" id="WP_040125127.1">
    <property type="nucleotide sequence ID" value="NZ_HG938356.1"/>
</dbReference>
<dbReference type="eggNOG" id="COG5425">
    <property type="taxonomic scope" value="Bacteria"/>
</dbReference>
<reference evidence="2" key="1">
    <citation type="journal article" date="2014" name="BMC Genomics">
        <title>Genome sequencing of two Neorhizobium galegae strains reveals a noeT gene responsible for the unusual acetylation of the nodulation factors.</title>
        <authorList>
            <person name="Osterman J."/>
            <person name="Marsh J."/>
            <person name="Laine P.K."/>
            <person name="Zeng Z."/>
            <person name="Alatalo E."/>
            <person name="Sullivan J.T."/>
            <person name="Young J.P."/>
            <person name="Thomas-Oates J."/>
            <person name="Paulin L."/>
            <person name="Lindstrom K."/>
        </authorList>
    </citation>
    <scope>NUCLEOTIDE SEQUENCE [LARGE SCALE GENOMIC DNA]</scope>
    <source>
        <strain evidence="2">HAMBI 1141</strain>
        <plasmid evidence="2">II</plasmid>
    </source>
</reference>
<organism evidence="1 2">
    <name type="scientific">Neorhizobium galegae bv. officinalis bv. officinalis str. HAMBI 1141</name>
    <dbReference type="NCBI Taxonomy" id="1028801"/>
    <lineage>
        <taxon>Bacteria</taxon>
        <taxon>Pseudomonadati</taxon>
        <taxon>Pseudomonadota</taxon>
        <taxon>Alphaproteobacteria</taxon>
        <taxon>Hyphomicrobiales</taxon>
        <taxon>Rhizobiaceae</taxon>
        <taxon>Rhizobium/Agrobacterium group</taxon>
        <taxon>Neorhizobium</taxon>
    </lineage>
</organism>
<name>A0A068TIL5_NEOGA</name>
<evidence type="ECO:0000313" key="2">
    <source>
        <dbReference type="Proteomes" id="UP000028186"/>
    </source>
</evidence>
<keyword evidence="1" id="KW-0614">Plasmid</keyword>
<dbReference type="HOGENOM" id="CLU_145215_1_0_5"/>
<dbReference type="PATRIC" id="fig|1028801.3.peg.5648"/>
<sequence>MRFSSDMERQLHGYGLTTAHILYHIPDFESVLQTYVWQDYDLAPDFPEMHRFLDFWQVNLDGPLHSVRYTHQRLIGPHEWRRVDGEFKLH</sequence>
<dbReference type="AlphaFoldDB" id="A0A068TIL5"/>
<dbReference type="Proteomes" id="UP000028186">
    <property type="component" value="Plasmid pHAMBI1141a"/>
</dbReference>
<dbReference type="KEGG" id="ngl:RG1141_PA10440"/>
<protein>
    <submittedName>
        <fullName evidence="1">Usg family protein</fullName>
    </submittedName>
</protein>
<dbReference type="EMBL" id="HG938356">
    <property type="protein sequence ID" value="CDN57876.1"/>
    <property type="molecule type" value="Genomic_DNA"/>
</dbReference>
<dbReference type="Pfam" id="PF06233">
    <property type="entry name" value="Usg"/>
    <property type="match status" value="1"/>
</dbReference>
<geneLocation type="plasmid" evidence="2">
    <name>II</name>
</geneLocation>
<accession>A0A068TIL5</accession>
<proteinExistence type="predicted"/>